<sequence>MITIEAGRPAHYPTLLDIWESSVRASHDFLPEGDIEALRPLLENRYFPAVTLSIARLVEDGSIVGFVGVSDNRIEMLFVDAAQRGKGTGKVLLQHAIAQGADELDVNEQNPQAVGFYQQQGFEVVGRSEHDGQGRPYPLLHMKLQKT</sequence>
<dbReference type="GO" id="GO:0016747">
    <property type="term" value="F:acyltransferase activity, transferring groups other than amino-acyl groups"/>
    <property type="evidence" value="ECO:0007669"/>
    <property type="project" value="InterPro"/>
</dbReference>
<evidence type="ECO:0000313" key="5">
    <source>
        <dbReference type="Proteomes" id="UP000187148"/>
    </source>
</evidence>
<keyword evidence="2" id="KW-0012">Acyltransferase</keyword>
<evidence type="ECO:0000256" key="1">
    <source>
        <dbReference type="ARBA" id="ARBA00022679"/>
    </source>
</evidence>
<keyword evidence="5" id="KW-1185">Reference proteome</keyword>
<dbReference type="RefSeq" id="WP_054803839.1">
    <property type="nucleotide sequence ID" value="NZ_CP019445.1"/>
</dbReference>
<keyword evidence="1 4" id="KW-0808">Transferase</keyword>
<dbReference type="Pfam" id="PF13673">
    <property type="entry name" value="Acetyltransf_10"/>
    <property type="match status" value="1"/>
</dbReference>
<dbReference type="KEGG" id="kco:BWI95_21560"/>
<evidence type="ECO:0000256" key="2">
    <source>
        <dbReference type="ARBA" id="ARBA00023315"/>
    </source>
</evidence>
<feature type="domain" description="N-acetyltransferase" evidence="3">
    <location>
        <begin position="2"/>
        <end position="147"/>
    </location>
</feature>
<dbReference type="AlphaFoldDB" id="A0A830ZE61"/>
<dbReference type="Proteomes" id="UP000187148">
    <property type="component" value="Chromosome"/>
</dbReference>
<reference evidence="4 5" key="1">
    <citation type="submission" date="2017-01" db="EMBL/GenBank/DDBJ databases">
        <authorList>
            <person name="Cao J.-M."/>
        </authorList>
    </citation>
    <scope>NUCLEOTIDE SEQUENCE [LARGE SCALE GENOMIC DNA]</scope>
    <source>
        <strain evidence="4 5">888-76</strain>
    </source>
</reference>
<dbReference type="InterPro" id="IPR016181">
    <property type="entry name" value="Acyl_CoA_acyltransferase"/>
</dbReference>
<name>A0A830ZE61_9ENTR</name>
<accession>A0A830ZE61</accession>
<evidence type="ECO:0000313" key="4">
    <source>
        <dbReference type="EMBL" id="APZ07444.1"/>
    </source>
</evidence>
<proteinExistence type="predicted"/>
<dbReference type="PANTHER" id="PTHR43800:SF1">
    <property type="entry name" value="PEPTIDYL-LYSINE N-ACETYLTRANSFERASE YJAB"/>
    <property type="match status" value="1"/>
</dbReference>
<dbReference type="Gene3D" id="3.40.630.30">
    <property type="match status" value="1"/>
</dbReference>
<dbReference type="CDD" id="cd04301">
    <property type="entry name" value="NAT_SF"/>
    <property type="match status" value="1"/>
</dbReference>
<dbReference type="PROSITE" id="PS51186">
    <property type="entry name" value="GNAT"/>
    <property type="match status" value="1"/>
</dbReference>
<dbReference type="PANTHER" id="PTHR43800">
    <property type="entry name" value="PEPTIDYL-LYSINE N-ACETYLTRANSFERASE YJAB"/>
    <property type="match status" value="1"/>
</dbReference>
<dbReference type="SUPFAM" id="SSF55729">
    <property type="entry name" value="Acyl-CoA N-acyltransferases (Nat)"/>
    <property type="match status" value="1"/>
</dbReference>
<dbReference type="NCBIfam" id="NF007807">
    <property type="entry name" value="PRK10514.1"/>
    <property type="match status" value="1"/>
</dbReference>
<gene>
    <name evidence="4" type="ORF">BWI95_21560</name>
</gene>
<protein>
    <submittedName>
        <fullName evidence="4">Acetyltransferase</fullName>
    </submittedName>
</protein>
<evidence type="ECO:0000259" key="3">
    <source>
        <dbReference type="PROSITE" id="PS51186"/>
    </source>
</evidence>
<dbReference type="EMBL" id="CP019445">
    <property type="protein sequence ID" value="APZ07444.1"/>
    <property type="molecule type" value="Genomic_DNA"/>
</dbReference>
<dbReference type="InterPro" id="IPR000182">
    <property type="entry name" value="GNAT_dom"/>
</dbReference>
<organism evidence="4 5">
    <name type="scientific">Kosakonia cowanii JCM 10956 = DSM 18146</name>
    <dbReference type="NCBI Taxonomy" id="1300165"/>
    <lineage>
        <taxon>Bacteria</taxon>
        <taxon>Pseudomonadati</taxon>
        <taxon>Pseudomonadota</taxon>
        <taxon>Gammaproteobacteria</taxon>
        <taxon>Enterobacterales</taxon>
        <taxon>Enterobacteriaceae</taxon>
        <taxon>Kosakonia</taxon>
    </lineage>
</organism>